<keyword evidence="5 6" id="KW-0472">Membrane</keyword>
<dbReference type="CDD" id="cd06580">
    <property type="entry name" value="TM_PBP1_transp_TpRbsC_like"/>
    <property type="match status" value="1"/>
</dbReference>
<protein>
    <submittedName>
        <fullName evidence="7">Simple sugar transport system permease protein</fullName>
    </submittedName>
</protein>
<evidence type="ECO:0000256" key="4">
    <source>
        <dbReference type="ARBA" id="ARBA00022989"/>
    </source>
</evidence>
<evidence type="ECO:0000313" key="8">
    <source>
        <dbReference type="Proteomes" id="UP000536262"/>
    </source>
</evidence>
<feature type="transmembrane region" description="Helical" evidence="6">
    <location>
        <begin position="241"/>
        <end position="264"/>
    </location>
</feature>
<keyword evidence="8" id="KW-1185">Reference proteome</keyword>
<dbReference type="GO" id="GO:0005886">
    <property type="term" value="C:plasma membrane"/>
    <property type="evidence" value="ECO:0007669"/>
    <property type="project" value="UniProtKB-SubCell"/>
</dbReference>
<keyword evidence="3 6" id="KW-0812">Transmembrane</keyword>
<feature type="transmembrane region" description="Helical" evidence="6">
    <location>
        <begin position="21"/>
        <end position="43"/>
    </location>
</feature>
<keyword evidence="7" id="KW-0813">Transport</keyword>
<name>A0A7X0F7S8_9HYPH</name>
<proteinExistence type="predicted"/>
<keyword evidence="2" id="KW-1003">Cell membrane</keyword>
<feature type="transmembrane region" description="Helical" evidence="6">
    <location>
        <begin position="63"/>
        <end position="80"/>
    </location>
</feature>
<evidence type="ECO:0000256" key="2">
    <source>
        <dbReference type="ARBA" id="ARBA00022475"/>
    </source>
</evidence>
<feature type="transmembrane region" description="Helical" evidence="6">
    <location>
        <begin position="114"/>
        <end position="133"/>
    </location>
</feature>
<feature type="transmembrane region" description="Helical" evidence="6">
    <location>
        <begin position="192"/>
        <end position="213"/>
    </location>
</feature>
<evidence type="ECO:0000256" key="5">
    <source>
        <dbReference type="ARBA" id="ARBA00023136"/>
    </source>
</evidence>
<evidence type="ECO:0000256" key="6">
    <source>
        <dbReference type="SAM" id="Phobius"/>
    </source>
</evidence>
<dbReference type="Proteomes" id="UP000536262">
    <property type="component" value="Unassembled WGS sequence"/>
</dbReference>
<gene>
    <name evidence="7" type="ORF">GGR00_002477</name>
</gene>
<feature type="transmembrane region" description="Helical" evidence="6">
    <location>
        <begin position="92"/>
        <end position="108"/>
    </location>
</feature>
<sequence>MSWRLQRFPSPKPSVALAVRAVAILLALVVGGLVVAVSGLNPFALGNQVMKSTFGSSFGLEDLGLLATPLILTGLAVMITRRIGLWNIGAEGQFYAGALAAAAIGLFVEGPAWLMLPAMFLAGVAGGMAWITIPTLARAFVGVNELITTLLLNFVATLLVYYFATGPWRDRGAGTLGSTPRIRYEMPELWGMVHWGFAIAVVLTVLAAAVLSFTRWGYEVRISGANPENALYAGIPVRRRIIAVMLLSGAVAGVAGMLEVAGTVHRLQGGISNNFGYLGIIVAVLARTSCLGVFAAAALMAFILNAGIILQTQGLTTSAIVALTGLVLLFTAIGDEFAHYRLVRADRATA</sequence>
<comment type="caution">
    <text evidence="7">The sequence shown here is derived from an EMBL/GenBank/DDBJ whole genome shotgun (WGS) entry which is preliminary data.</text>
</comment>
<comment type="subcellular location">
    <subcellularLocation>
        <location evidence="1">Cell membrane</location>
        <topology evidence="1">Multi-pass membrane protein</topology>
    </subcellularLocation>
</comment>
<organism evidence="7 8">
    <name type="scientific">Aminobacter aganoensis</name>
    <dbReference type="NCBI Taxonomy" id="83264"/>
    <lineage>
        <taxon>Bacteria</taxon>
        <taxon>Pseudomonadati</taxon>
        <taxon>Pseudomonadota</taxon>
        <taxon>Alphaproteobacteria</taxon>
        <taxon>Hyphomicrobiales</taxon>
        <taxon>Phyllobacteriaceae</taxon>
        <taxon>Aminobacter</taxon>
    </lineage>
</organism>
<dbReference type="GO" id="GO:0022857">
    <property type="term" value="F:transmembrane transporter activity"/>
    <property type="evidence" value="ECO:0007669"/>
    <property type="project" value="InterPro"/>
</dbReference>
<evidence type="ECO:0000256" key="3">
    <source>
        <dbReference type="ARBA" id="ARBA00022692"/>
    </source>
</evidence>
<keyword evidence="4 6" id="KW-1133">Transmembrane helix</keyword>
<dbReference type="EMBL" id="JACHOU010000004">
    <property type="protein sequence ID" value="MBB6354693.1"/>
    <property type="molecule type" value="Genomic_DNA"/>
</dbReference>
<accession>A0A7X0F7S8</accession>
<keyword evidence="7" id="KW-0762">Sugar transport</keyword>
<dbReference type="AlphaFoldDB" id="A0A7X0F7S8"/>
<feature type="transmembrane region" description="Helical" evidence="6">
    <location>
        <begin position="145"/>
        <end position="164"/>
    </location>
</feature>
<feature type="transmembrane region" description="Helical" evidence="6">
    <location>
        <begin position="276"/>
        <end position="303"/>
    </location>
</feature>
<feature type="transmembrane region" description="Helical" evidence="6">
    <location>
        <begin position="315"/>
        <end position="334"/>
    </location>
</feature>
<evidence type="ECO:0000313" key="7">
    <source>
        <dbReference type="EMBL" id="MBB6354693.1"/>
    </source>
</evidence>
<dbReference type="InterPro" id="IPR001851">
    <property type="entry name" value="ABC_transp_permease"/>
</dbReference>
<dbReference type="RefSeq" id="WP_055970848.1">
    <property type="nucleotide sequence ID" value="NZ_BAABEG010000001.1"/>
</dbReference>
<dbReference type="Pfam" id="PF02653">
    <property type="entry name" value="BPD_transp_2"/>
    <property type="match status" value="1"/>
</dbReference>
<evidence type="ECO:0000256" key="1">
    <source>
        <dbReference type="ARBA" id="ARBA00004651"/>
    </source>
</evidence>
<dbReference type="PANTHER" id="PTHR47089:SF1">
    <property type="entry name" value="GUANOSINE ABC TRANSPORTER PERMEASE PROTEIN NUPP"/>
    <property type="match status" value="1"/>
</dbReference>
<dbReference type="PANTHER" id="PTHR47089">
    <property type="entry name" value="ABC TRANSPORTER, PERMEASE PROTEIN"/>
    <property type="match status" value="1"/>
</dbReference>
<reference evidence="7 8" key="1">
    <citation type="submission" date="2020-08" db="EMBL/GenBank/DDBJ databases">
        <title>Genomic Encyclopedia of Type Strains, Phase IV (KMG-IV): sequencing the most valuable type-strain genomes for metagenomic binning, comparative biology and taxonomic classification.</title>
        <authorList>
            <person name="Goeker M."/>
        </authorList>
    </citation>
    <scope>NUCLEOTIDE SEQUENCE [LARGE SCALE GENOMIC DNA]</scope>
    <source>
        <strain evidence="7 8">DSM 7051</strain>
    </source>
</reference>